<gene>
    <name evidence="1" type="ORF">LAZ67_3005875</name>
</gene>
<dbReference type="SUPFAM" id="SSF50630">
    <property type="entry name" value="Acid proteases"/>
    <property type="match status" value="1"/>
</dbReference>
<dbReference type="EMBL" id="CP092865">
    <property type="protein sequence ID" value="UYV65912.1"/>
    <property type="molecule type" value="Genomic_DNA"/>
</dbReference>
<name>A0ABY6KDT3_9ARAC</name>
<accession>A0ABY6KDT3</accession>
<keyword evidence="2" id="KW-1185">Reference proteome</keyword>
<dbReference type="Proteomes" id="UP001235939">
    <property type="component" value="Chromosome 03"/>
</dbReference>
<proteinExistence type="predicted"/>
<reference evidence="1 2" key="1">
    <citation type="submission" date="2022-01" db="EMBL/GenBank/DDBJ databases">
        <title>A chromosomal length assembly of Cordylochernes scorpioides.</title>
        <authorList>
            <person name="Zeh D."/>
            <person name="Zeh J."/>
        </authorList>
    </citation>
    <scope>NUCLEOTIDE SEQUENCE [LARGE SCALE GENOMIC DNA]</scope>
    <source>
        <strain evidence="1">IN4F17</strain>
        <tissue evidence="1">Whole Body</tissue>
    </source>
</reference>
<sequence>MWAKPVKKGTFNRLETTILLESGSDYFVLSEKFRCLKTQFFVKVKVYNGKLVATLGKCSLKVHINDLATTFEFFGIPYYSHDMILGWNFSKQQKHY</sequence>
<evidence type="ECO:0000313" key="1">
    <source>
        <dbReference type="EMBL" id="UYV65912.1"/>
    </source>
</evidence>
<evidence type="ECO:0000313" key="2">
    <source>
        <dbReference type="Proteomes" id="UP001235939"/>
    </source>
</evidence>
<dbReference type="CDD" id="cd00303">
    <property type="entry name" value="retropepsin_like"/>
    <property type="match status" value="1"/>
</dbReference>
<protein>
    <submittedName>
        <fullName evidence="1">Uncharacterized protein</fullName>
    </submittedName>
</protein>
<dbReference type="InterPro" id="IPR021109">
    <property type="entry name" value="Peptidase_aspartic_dom_sf"/>
</dbReference>
<organism evidence="1 2">
    <name type="scientific">Cordylochernes scorpioides</name>
    <dbReference type="NCBI Taxonomy" id="51811"/>
    <lineage>
        <taxon>Eukaryota</taxon>
        <taxon>Metazoa</taxon>
        <taxon>Ecdysozoa</taxon>
        <taxon>Arthropoda</taxon>
        <taxon>Chelicerata</taxon>
        <taxon>Arachnida</taxon>
        <taxon>Pseudoscorpiones</taxon>
        <taxon>Cheliferoidea</taxon>
        <taxon>Chernetidae</taxon>
        <taxon>Cordylochernes</taxon>
    </lineage>
</organism>